<comment type="caution">
    <text evidence="2">The sequence shown here is derived from an EMBL/GenBank/DDBJ whole genome shotgun (WGS) entry which is preliminary data.</text>
</comment>
<proteinExistence type="predicted"/>
<keyword evidence="1" id="KW-0732">Signal</keyword>
<accession>A0A091B0E2</accession>
<evidence type="ECO:0000313" key="2">
    <source>
        <dbReference type="EMBL" id="KFN46043.1"/>
    </source>
</evidence>
<dbReference type="AlphaFoldDB" id="A0A091B0E2"/>
<protein>
    <recommendedName>
        <fullName evidence="4">Lipocalin-like domain-containing protein</fullName>
    </recommendedName>
</protein>
<dbReference type="PROSITE" id="PS51257">
    <property type="entry name" value="PROKAR_LIPOPROTEIN"/>
    <property type="match status" value="1"/>
</dbReference>
<gene>
    <name evidence="2" type="ORF">N787_11560</name>
</gene>
<dbReference type="RefSeq" id="WP_034212405.1">
    <property type="nucleotide sequence ID" value="NZ_AVCK01000020.1"/>
</dbReference>
<dbReference type="OrthoDB" id="5983819at2"/>
<feature type="chain" id="PRO_5001869348" description="Lipocalin-like domain-containing protein" evidence="1">
    <location>
        <begin position="19"/>
        <end position="192"/>
    </location>
</feature>
<keyword evidence="3" id="KW-1185">Reference proteome</keyword>
<dbReference type="PATRIC" id="fig|1384056.3.peg.1526"/>
<name>A0A091B0E2_9GAMM</name>
<dbReference type="EMBL" id="AVCK01000020">
    <property type="protein sequence ID" value="KFN46043.1"/>
    <property type="molecule type" value="Genomic_DNA"/>
</dbReference>
<sequence length="192" mass="20852">MKLRVRVPLALAALLALAGCQVTTFELSPLAALPCDPAVAGEWHSVGDEPSGDGEMILRVSADCQLEIEERTPAGPRHGEATPLFLGEHAGQRYAWTDGAWLLRRFGEDHALPAGDVHLVRFAITGDRLELWSTDDKPIAHAIIDGELSGEVIARDRSLFNRLTAPQPPEVLARPGLFDAEPAAFRKVEPRP</sequence>
<reference evidence="2 3" key="1">
    <citation type="submission" date="2013-09" db="EMBL/GenBank/DDBJ databases">
        <title>Genome sequencing of Arenimonas metalli.</title>
        <authorList>
            <person name="Chen F."/>
            <person name="Wang G."/>
        </authorList>
    </citation>
    <scope>NUCLEOTIDE SEQUENCE [LARGE SCALE GENOMIC DNA]</scope>
    <source>
        <strain evidence="2 3">CF5-1</strain>
    </source>
</reference>
<dbReference type="STRING" id="1384056.N787_11560"/>
<evidence type="ECO:0008006" key="4">
    <source>
        <dbReference type="Google" id="ProtNLM"/>
    </source>
</evidence>
<organism evidence="2 3">
    <name type="scientific">Arenimonas metalli CF5-1</name>
    <dbReference type="NCBI Taxonomy" id="1384056"/>
    <lineage>
        <taxon>Bacteria</taxon>
        <taxon>Pseudomonadati</taxon>
        <taxon>Pseudomonadota</taxon>
        <taxon>Gammaproteobacteria</taxon>
        <taxon>Lysobacterales</taxon>
        <taxon>Lysobacteraceae</taxon>
        <taxon>Arenimonas</taxon>
    </lineage>
</organism>
<dbReference type="Proteomes" id="UP000029393">
    <property type="component" value="Unassembled WGS sequence"/>
</dbReference>
<evidence type="ECO:0000256" key="1">
    <source>
        <dbReference type="SAM" id="SignalP"/>
    </source>
</evidence>
<evidence type="ECO:0000313" key="3">
    <source>
        <dbReference type="Proteomes" id="UP000029393"/>
    </source>
</evidence>
<feature type="signal peptide" evidence="1">
    <location>
        <begin position="1"/>
        <end position="18"/>
    </location>
</feature>